<protein>
    <submittedName>
        <fullName evidence="3">Uncharacterized protein</fullName>
    </submittedName>
</protein>
<feature type="region of interest" description="Disordered" evidence="2">
    <location>
        <begin position="140"/>
        <end position="163"/>
    </location>
</feature>
<reference evidence="3 4" key="1">
    <citation type="submission" date="2024-03" db="EMBL/GenBank/DDBJ databases">
        <title>Complete genome sequence of the green alga Chloropicon roscoffensis RCC1871.</title>
        <authorList>
            <person name="Lemieux C."/>
            <person name="Pombert J.-F."/>
            <person name="Otis C."/>
            <person name="Turmel M."/>
        </authorList>
    </citation>
    <scope>NUCLEOTIDE SEQUENCE [LARGE SCALE GENOMIC DNA]</scope>
    <source>
        <strain evidence="3 4">RCC1871</strain>
    </source>
</reference>
<accession>A0AAX4PEY7</accession>
<name>A0AAX4PEY7_9CHLO</name>
<evidence type="ECO:0000256" key="1">
    <source>
        <dbReference type="SAM" id="Coils"/>
    </source>
</evidence>
<gene>
    <name evidence="3" type="ORF">HKI87_09g60510</name>
</gene>
<evidence type="ECO:0000313" key="3">
    <source>
        <dbReference type="EMBL" id="WZN64494.1"/>
    </source>
</evidence>
<feature type="region of interest" description="Disordered" evidence="2">
    <location>
        <begin position="205"/>
        <end position="245"/>
    </location>
</feature>
<proteinExistence type="predicted"/>
<evidence type="ECO:0000313" key="4">
    <source>
        <dbReference type="Proteomes" id="UP001472866"/>
    </source>
</evidence>
<dbReference type="EMBL" id="CP151509">
    <property type="protein sequence ID" value="WZN64494.1"/>
    <property type="molecule type" value="Genomic_DNA"/>
</dbReference>
<dbReference type="AlphaFoldDB" id="A0AAX4PEY7"/>
<keyword evidence="4" id="KW-1185">Reference proteome</keyword>
<feature type="compositionally biased region" description="Acidic residues" evidence="2">
    <location>
        <begin position="227"/>
        <end position="236"/>
    </location>
</feature>
<feature type="coiled-coil region" evidence="1">
    <location>
        <begin position="86"/>
        <end position="113"/>
    </location>
</feature>
<organism evidence="3 4">
    <name type="scientific">Chloropicon roscoffensis</name>
    <dbReference type="NCBI Taxonomy" id="1461544"/>
    <lineage>
        <taxon>Eukaryota</taxon>
        <taxon>Viridiplantae</taxon>
        <taxon>Chlorophyta</taxon>
        <taxon>Chloropicophyceae</taxon>
        <taxon>Chloropicales</taxon>
        <taxon>Chloropicaceae</taxon>
        <taxon>Chloropicon</taxon>
    </lineage>
</organism>
<keyword evidence="1" id="KW-0175">Coiled coil</keyword>
<evidence type="ECO:0000256" key="2">
    <source>
        <dbReference type="SAM" id="MobiDB-lite"/>
    </source>
</evidence>
<sequence length="273" mass="29878">MSMVELASQDEFAKLTESLHESVEETMESVSGDWSENEVHSIRNRLLQMTDNVLHKLRLGVDCSGLGDHIVNKNGELVLYSGETYNKLHQEEIEELEQKANALAKDLEQRRSDVPKAILARLQAELEAVRPRSEVECSAKDAENECAGGGGNGKRPRPAAEEVEELRGKLAATGGRMPEIRARIEEAVARTDRVVRAMEYQAQASEGGSGGLGAVLRGGSEGVEGRDQEDDQDGEVSPEVRAAEAAGHISVRKKWAKLMTFSTPIKFSLKDAR</sequence>
<dbReference type="Proteomes" id="UP001472866">
    <property type="component" value="Chromosome 09"/>
</dbReference>